<accession>A0A1N7K263</accession>
<keyword evidence="1 3" id="KW-0597">Phosphoprotein</keyword>
<dbReference type="Gene3D" id="3.40.50.2300">
    <property type="match status" value="1"/>
</dbReference>
<evidence type="ECO:0000313" key="7">
    <source>
        <dbReference type="Proteomes" id="UP000186098"/>
    </source>
</evidence>
<keyword evidence="2" id="KW-0238">DNA-binding</keyword>
<dbReference type="PROSITE" id="PS50043">
    <property type="entry name" value="HTH_LUXR_2"/>
    <property type="match status" value="1"/>
</dbReference>
<evidence type="ECO:0000256" key="1">
    <source>
        <dbReference type="ARBA" id="ARBA00022553"/>
    </source>
</evidence>
<dbReference type="GO" id="GO:0000160">
    <property type="term" value="P:phosphorelay signal transduction system"/>
    <property type="evidence" value="ECO:0007669"/>
    <property type="project" value="InterPro"/>
</dbReference>
<dbReference type="RefSeq" id="WP_076363353.1">
    <property type="nucleotide sequence ID" value="NZ_FTOM01000001.1"/>
</dbReference>
<dbReference type="InterPro" id="IPR039420">
    <property type="entry name" value="WalR-like"/>
</dbReference>
<dbReference type="CDD" id="cd17535">
    <property type="entry name" value="REC_NarL-like"/>
    <property type="match status" value="1"/>
</dbReference>
<feature type="domain" description="Response regulatory" evidence="5">
    <location>
        <begin position="2"/>
        <end position="117"/>
    </location>
</feature>
<protein>
    <submittedName>
        <fullName evidence="6">Two component transcriptional regulator, LuxR family</fullName>
    </submittedName>
</protein>
<evidence type="ECO:0000256" key="3">
    <source>
        <dbReference type="PROSITE-ProRule" id="PRU00169"/>
    </source>
</evidence>
<dbReference type="Proteomes" id="UP000186098">
    <property type="component" value="Unassembled WGS sequence"/>
</dbReference>
<dbReference type="PANTHER" id="PTHR43214">
    <property type="entry name" value="TWO-COMPONENT RESPONSE REGULATOR"/>
    <property type="match status" value="1"/>
</dbReference>
<dbReference type="InterPro" id="IPR000792">
    <property type="entry name" value="Tscrpt_reg_LuxR_C"/>
</dbReference>
<dbReference type="SMART" id="SM00448">
    <property type="entry name" value="REC"/>
    <property type="match status" value="1"/>
</dbReference>
<dbReference type="SUPFAM" id="SSF52172">
    <property type="entry name" value="CheY-like"/>
    <property type="match status" value="1"/>
</dbReference>
<dbReference type="OrthoDB" id="3679796at2"/>
<gene>
    <name evidence="6" type="ORF">SAMN05421795_101550</name>
</gene>
<dbReference type="PROSITE" id="PS50110">
    <property type="entry name" value="RESPONSE_REGULATORY"/>
    <property type="match status" value="1"/>
</dbReference>
<dbReference type="SUPFAM" id="SSF46894">
    <property type="entry name" value="C-terminal effector domain of the bipartite response regulators"/>
    <property type="match status" value="1"/>
</dbReference>
<dbReference type="InterPro" id="IPR036388">
    <property type="entry name" value="WH-like_DNA-bd_sf"/>
</dbReference>
<dbReference type="InterPro" id="IPR001789">
    <property type="entry name" value="Sig_transdc_resp-reg_receiver"/>
</dbReference>
<dbReference type="EMBL" id="FTOM01000001">
    <property type="protein sequence ID" value="SIS55695.1"/>
    <property type="molecule type" value="Genomic_DNA"/>
</dbReference>
<reference evidence="7" key="1">
    <citation type="submission" date="2017-01" db="EMBL/GenBank/DDBJ databases">
        <authorList>
            <person name="Varghese N."/>
            <person name="Submissions S."/>
        </authorList>
    </citation>
    <scope>NUCLEOTIDE SEQUENCE [LARGE SCALE GENOMIC DNA]</scope>
    <source>
        <strain evidence="7">DSM 18714</strain>
    </source>
</reference>
<dbReference type="InterPro" id="IPR016032">
    <property type="entry name" value="Sig_transdc_resp-reg_C-effctor"/>
</dbReference>
<proteinExistence type="predicted"/>
<dbReference type="GO" id="GO:0003677">
    <property type="term" value="F:DNA binding"/>
    <property type="evidence" value="ECO:0007669"/>
    <property type="project" value="UniProtKB-KW"/>
</dbReference>
<dbReference type="Pfam" id="PF00196">
    <property type="entry name" value="GerE"/>
    <property type="match status" value="1"/>
</dbReference>
<feature type="domain" description="HTH luxR-type" evidence="4">
    <location>
        <begin position="134"/>
        <end position="199"/>
    </location>
</feature>
<sequence length="201" mass="21124">MRILIADDHDLLRDTLMLFFAQENGINAVAVADFPSAMDVLVSDPVFALVLLDYSMPGMNGLEGLRRVLDLRGPRVALMSGTAARPVAEAALGMGAAGFLAKSLPARQLVSAVRLMAAGGRFIPDDLAATDARVIDPAETLSAREVQVLQEVARGASDAEIAAIMGLREPTVRVHLRTLLRKTGAADRAGLPAAARAAGMI</sequence>
<evidence type="ECO:0000259" key="5">
    <source>
        <dbReference type="PROSITE" id="PS50110"/>
    </source>
</evidence>
<name>A0A1N7K263_9RHOB</name>
<organism evidence="6 7">
    <name type="scientific">Phaeovulum vinaykumarii</name>
    <dbReference type="NCBI Taxonomy" id="407234"/>
    <lineage>
        <taxon>Bacteria</taxon>
        <taxon>Pseudomonadati</taxon>
        <taxon>Pseudomonadota</taxon>
        <taxon>Alphaproteobacteria</taxon>
        <taxon>Rhodobacterales</taxon>
        <taxon>Paracoccaceae</taxon>
        <taxon>Phaeovulum</taxon>
    </lineage>
</organism>
<dbReference type="CDD" id="cd06170">
    <property type="entry name" value="LuxR_C_like"/>
    <property type="match status" value="1"/>
</dbReference>
<evidence type="ECO:0000313" key="6">
    <source>
        <dbReference type="EMBL" id="SIS55695.1"/>
    </source>
</evidence>
<dbReference type="PRINTS" id="PR00038">
    <property type="entry name" value="HTHLUXR"/>
</dbReference>
<evidence type="ECO:0000256" key="2">
    <source>
        <dbReference type="ARBA" id="ARBA00023125"/>
    </source>
</evidence>
<dbReference type="PANTHER" id="PTHR43214:SF42">
    <property type="entry name" value="TRANSCRIPTIONAL REGULATORY PROTEIN DESR"/>
    <property type="match status" value="1"/>
</dbReference>
<keyword evidence="7" id="KW-1185">Reference proteome</keyword>
<dbReference type="SMART" id="SM00421">
    <property type="entry name" value="HTH_LUXR"/>
    <property type="match status" value="1"/>
</dbReference>
<dbReference type="InterPro" id="IPR011006">
    <property type="entry name" value="CheY-like_superfamily"/>
</dbReference>
<dbReference type="STRING" id="407234.SAMN05421795_101550"/>
<dbReference type="InterPro" id="IPR058245">
    <property type="entry name" value="NreC/VraR/RcsB-like_REC"/>
</dbReference>
<dbReference type="GO" id="GO:0006355">
    <property type="term" value="P:regulation of DNA-templated transcription"/>
    <property type="evidence" value="ECO:0007669"/>
    <property type="project" value="InterPro"/>
</dbReference>
<dbReference type="AlphaFoldDB" id="A0A1N7K263"/>
<dbReference type="Pfam" id="PF00072">
    <property type="entry name" value="Response_reg"/>
    <property type="match status" value="1"/>
</dbReference>
<evidence type="ECO:0000259" key="4">
    <source>
        <dbReference type="PROSITE" id="PS50043"/>
    </source>
</evidence>
<dbReference type="Gene3D" id="1.10.10.10">
    <property type="entry name" value="Winged helix-like DNA-binding domain superfamily/Winged helix DNA-binding domain"/>
    <property type="match status" value="1"/>
</dbReference>
<feature type="modified residue" description="4-aspartylphosphate" evidence="3">
    <location>
        <position position="53"/>
    </location>
</feature>